<evidence type="ECO:0000256" key="29">
    <source>
        <dbReference type="ARBA" id="ARBA00053019"/>
    </source>
</evidence>
<dbReference type="SUPFAM" id="SSF53474">
    <property type="entry name" value="alpha/beta-Hydrolases"/>
    <property type="match status" value="1"/>
</dbReference>
<evidence type="ECO:0000256" key="4">
    <source>
        <dbReference type="ARBA" id="ARBA00022487"/>
    </source>
</evidence>
<comment type="similarity">
    <text evidence="3 31">Belongs to the type-B carboxylesterase/lipase family.</text>
</comment>
<dbReference type="GeneTree" id="ENSGT00940000156231"/>
<comment type="catalytic activity">
    <reaction evidence="17">
        <text>9-hexadecanoyloxy-octadecanoate + H2O = 9-hydroxy-octadecanoate + hexadecanoate + H(+)</text>
        <dbReference type="Rhea" id="RHEA:52052"/>
        <dbReference type="ChEBI" id="CHEBI:7896"/>
        <dbReference type="ChEBI" id="CHEBI:15377"/>
        <dbReference type="ChEBI" id="CHEBI:15378"/>
        <dbReference type="ChEBI" id="CHEBI:83670"/>
        <dbReference type="ChEBI" id="CHEBI:136286"/>
    </reaction>
    <physiologicalReaction direction="left-to-right" evidence="17">
        <dbReference type="Rhea" id="RHEA:52053"/>
    </physiologicalReaction>
</comment>
<evidence type="ECO:0000256" key="5">
    <source>
        <dbReference type="ARBA" id="ARBA00022525"/>
    </source>
</evidence>
<evidence type="ECO:0000256" key="22">
    <source>
        <dbReference type="ARBA" id="ARBA00049221"/>
    </source>
</evidence>
<dbReference type="InParanoid" id="A0A6I8RHI3"/>
<keyword evidence="11" id="KW-0325">Glycoprotein</keyword>
<comment type="catalytic activity">
    <reaction evidence="15">
        <text>13-octadecanoyloxy-octadecanoate + H2O = 13-hydroxy-octadecanoate + octadecanoate + H(+)</text>
        <dbReference type="Rhea" id="RHEA:52084"/>
        <dbReference type="ChEBI" id="CHEBI:15377"/>
        <dbReference type="ChEBI" id="CHEBI:15378"/>
        <dbReference type="ChEBI" id="CHEBI:25629"/>
        <dbReference type="ChEBI" id="CHEBI:136304"/>
        <dbReference type="ChEBI" id="CHEBI:136335"/>
    </reaction>
    <physiologicalReaction direction="left-to-right" evidence="15">
        <dbReference type="Rhea" id="RHEA:52085"/>
    </physiologicalReaction>
</comment>
<dbReference type="InterPro" id="IPR019826">
    <property type="entry name" value="Carboxylesterase_B_AS"/>
</dbReference>
<dbReference type="Ensembl" id="ENSXETT00000068890">
    <property type="protein sequence ID" value="ENSXETP00000080297"/>
    <property type="gene ID" value="ENSXETG00000006265"/>
</dbReference>
<feature type="domain" description="Carboxylesterase type B" evidence="32">
    <location>
        <begin position="46"/>
        <end position="564"/>
    </location>
</feature>
<evidence type="ECO:0000256" key="12">
    <source>
        <dbReference type="ARBA" id="ARBA00023369"/>
    </source>
</evidence>
<dbReference type="Xenbase" id="XB-GENE-1217488">
    <property type="gene designation" value="cel.2"/>
</dbReference>
<evidence type="ECO:0000256" key="17">
    <source>
        <dbReference type="ARBA" id="ARBA00047863"/>
    </source>
</evidence>
<evidence type="ECO:0000256" key="14">
    <source>
        <dbReference type="ARBA" id="ARBA00047368"/>
    </source>
</evidence>
<keyword evidence="6" id="KW-0732">Signal</keyword>
<evidence type="ECO:0000259" key="32">
    <source>
        <dbReference type="Pfam" id="PF00135"/>
    </source>
</evidence>
<evidence type="ECO:0000256" key="18">
    <source>
        <dbReference type="ARBA" id="ARBA00048386"/>
    </source>
</evidence>
<keyword evidence="4" id="KW-0719">Serine esterase</keyword>
<evidence type="ECO:0000256" key="9">
    <source>
        <dbReference type="ARBA" id="ARBA00023098"/>
    </source>
</evidence>
<comment type="catalytic activity">
    <reaction evidence="29">
        <text>a sterol ester + H2O = a sterol + a fatty acid + H(+)</text>
        <dbReference type="Rhea" id="RHEA:10100"/>
        <dbReference type="ChEBI" id="CHEBI:15377"/>
        <dbReference type="ChEBI" id="CHEBI:15378"/>
        <dbReference type="ChEBI" id="CHEBI:15889"/>
        <dbReference type="ChEBI" id="CHEBI:28868"/>
        <dbReference type="ChEBI" id="CHEBI:35915"/>
        <dbReference type="EC" id="3.1.1.13"/>
    </reaction>
    <physiologicalReaction direction="left-to-right" evidence="29">
        <dbReference type="Rhea" id="RHEA:10101"/>
    </physiologicalReaction>
</comment>
<comment type="catalytic activity">
    <reaction evidence="24">
        <text>13-(9Z-octadecenoyloxy)-octadecanoate + H2O = 13-hydroxy-octadecanoate + (9Z)-octadecenoate + H(+)</text>
        <dbReference type="Rhea" id="RHEA:52064"/>
        <dbReference type="ChEBI" id="CHEBI:15377"/>
        <dbReference type="ChEBI" id="CHEBI:15378"/>
        <dbReference type="ChEBI" id="CHEBI:30823"/>
        <dbReference type="ChEBI" id="CHEBI:136303"/>
        <dbReference type="ChEBI" id="CHEBI:136304"/>
    </reaction>
    <physiologicalReaction direction="left-to-right" evidence="24">
        <dbReference type="Rhea" id="RHEA:52065"/>
    </physiologicalReaction>
</comment>
<evidence type="ECO:0000256" key="13">
    <source>
        <dbReference type="ARBA" id="ARBA00033629"/>
    </source>
</evidence>
<comment type="catalytic activity">
    <reaction evidence="22">
        <text>9-octadecanoyloxy-octadecanoate + H2O = 9-hydroxy-octadecanoate + octadecanoate + H(+)</text>
        <dbReference type="Rhea" id="RHEA:52096"/>
        <dbReference type="ChEBI" id="CHEBI:15377"/>
        <dbReference type="ChEBI" id="CHEBI:15378"/>
        <dbReference type="ChEBI" id="CHEBI:25629"/>
        <dbReference type="ChEBI" id="CHEBI:136286"/>
        <dbReference type="ChEBI" id="CHEBI:136373"/>
    </reaction>
    <physiologicalReaction direction="left-to-right" evidence="22">
        <dbReference type="Rhea" id="RHEA:52097"/>
    </physiologicalReaction>
</comment>
<protein>
    <recommendedName>
        <fullName evidence="31">Carboxylic ester hydrolase</fullName>
        <ecNumber evidence="31">3.1.1.-</ecNumber>
    </recommendedName>
</protein>
<evidence type="ECO:0000256" key="7">
    <source>
        <dbReference type="ARBA" id="ARBA00022801"/>
    </source>
</evidence>
<evidence type="ECO:0000256" key="6">
    <source>
        <dbReference type="ARBA" id="ARBA00022729"/>
    </source>
</evidence>
<dbReference type="InterPro" id="IPR029058">
    <property type="entry name" value="AB_hydrolase_fold"/>
</dbReference>
<comment type="catalytic activity">
    <reaction evidence="21">
        <text>9-(9Z-octadecenoyloxy)-octadecanoate + H2O = 9-hydroxy-octadecanoate + (9Z)-octadecenoate + H(+)</text>
        <dbReference type="Rhea" id="RHEA:52048"/>
        <dbReference type="ChEBI" id="CHEBI:15377"/>
        <dbReference type="ChEBI" id="CHEBI:15378"/>
        <dbReference type="ChEBI" id="CHEBI:30823"/>
        <dbReference type="ChEBI" id="CHEBI:136282"/>
        <dbReference type="ChEBI" id="CHEBI:136286"/>
    </reaction>
    <physiologicalReaction direction="left-to-right" evidence="21">
        <dbReference type="Rhea" id="RHEA:52049"/>
    </physiologicalReaction>
</comment>
<reference evidence="33" key="1">
    <citation type="journal article" date="2010" name="Science">
        <title>The genome of the Western clawed frog Xenopus tropicalis.</title>
        <authorList>
            <person name="Hellsten U."/>
            <person name="Harland R.M."/>
            <person name="Gilchrist M.J."/>
            <person name="Hendrix D."/>
            <person name="Jurka J."/>
            <person name="Kapitonov V."/>
            <person name="Ovcharenko I."/>
            <person name="Putnam N.H."/>
            <person name="Shu S."/>
            <person name="Taher L."/>
            <person name="Blitz I.L."/>
            <person name="Blumberg B."/>
            <person name="Dichmann D.S."/>
            <person name="Dubchak I."/>
            <person name="Amaya E."/>
            <person name="Detter J.C."/>
            <person name="Fletcher R."/>
            <person name="Gerhard D.S."/>
            <person name="Goodstein D."/>
            <person name="Graves T."/>
            <person name="Grigoriev I.V."/>
            <person name="Grimwood J."/>
            <person name="Kawashima T."/>
            <person name="Lindquist E."/>
            <person name="Lucas S.M."/>
            <person name="Mead P.E."/>
            <person name="Mitros T."/>
            <person name="Ogino H."/>
            <person name="Ohta Y."/>
            <person name="Poliakov A.V."/>
            <person name="Pollet N."/>
            <person name="Robert J."/>
            <person name="Salamov A."/>
            <person name="Sater A.K."/>
            <person name="Schmutz J."/>
            <person name="Terry A."/>
            <person name="Vize P.D."/>
            <person name="Warren W.C."/>
            <person name="Wells D."/>
            <person name="Wills A."/>
            <person name="Wilson R.K."/>
            <person name="Zimmerman L.B."/>
            <person name="Zorn A.M."/>
            <person name="Grainger R."/>
            <person name="Grammer T."/>
            <person name="Khokha M.K."/>
            <person name="Richardson P.M."/>
            <person name="Rokhsar D.S."/>
        </authorList>
    </citation>
    <scope>NUCLEOTIDE SEQUENCE [LARGE SCALE GENOMIC DNA]</scope>
    <source>
        <strain evidence="33">Nigerian</strain>
    </source>
</reference>
<dbReference type="FunFam" id="3.40.50.1820:FF:000100">
    <property type="entry name" value="Carboxylic ester hydrolase"/>
    <property type="match status" value="1"/>
</dbReference>
<name>A0A6I8RHI3_XENTR</name>
<comment type="catalytic activity">
    <reaction evidence="19">
        <text>12-octadecanoyloxy-octadecanoate + H2O = 12-hydroxyoctadecanoate + octadecanoate + H(+)</text>
        <dbReference type="Rhea" id="RHEA:52080"/>
        <dbReference type="ChEBI" id="CHEBI:15377"/>
        <dbReference type="ChEBI" id="CHEBI:15378"/>
        <dbReference type="ChEBI" id="CHEBI:25629"/>
        <dbReference type="ChEBI" id="CHEBI:84201"/>
        <dbReference type="ChEBI" id="CHEBI:136330"/>
    </reaction>
    <physiologicalReaction direction="left-to-right" evidence="19">
        <dbReference type="Rhea" id="RHEA:52081"/>
    </physiologicalReaction>
</comment>
<comment type="catalytic activity">
    <reaction evidence="12">
        <text>a triacylglycerol + H2O = a diacylglycerol + a fatty acid + H(+)</text>
        <dbReference type="Rhea" id="RHEA:12044"/>
        <dbReference type="ChEBI" id="CHEBI:15377"/>
        <dbReference type="ChEBI" id="CHEBI:15378"/>
        <dbReference type="ChEBI" id="CHEBI:17855"/>
        <dbReference type="ChEBI" id="CHEBI:18035"/>
        <dbReference type="ChEBI" id="CHEBI:28868"/>
        <dbReference type="EC" id="3.1.1.3"/>
    </reaction>
    <physiologicalReaction direction="left-to-right" evidence="12">
        <dbReference type="Rhea" id="RHEA:12045"/>
    </physiologicalReaction>
</comment>
<comment type="catalytic activity">
    <reaction evidence="23">
        <text>1,2,3-trioctanoylglycerol + H2O = dioctanoylglycerol + octanoate + H(+)</text>
        <dbReference type="Rhea" id="RHEA:47864"/>
        <dbReference type="ChEBI" id="CHEBI:15377"/>
        <dbReference type="ChEBI" id="CHEBI:15378"/>
        <dbReference type="ChEBI" id="CHEBI:25646"/>
        <dbReference type="ChEBI" id="CHEBI:76978"/>
        <dbReference type="ChEBI" id="CHEBI:88066"/>
    </reaction>
    <physiologicalReaction direction="left-to-right" evidence="23">
        <dbReference type="Rhea" id="RHEA:47865"/>
    </physiologicalReaction>
</comment>
<evidence type="ECO:0000256" key="30">
    <source>
        <dbReference type="ARBA" id="ARBA00064516"/>
    </source>
</evidence>
<dbReference type="PANTHER" id="PTHR43903">
    <property type="entry name" value="NEUROLIGIN"/>
    <property type="match status" value="1"/>
</dbReference>
<evidence type="ECO:0000256" key="27">
    <source>
        <dbReference type="ARBA" id="ARBA00051791"/>
    </source>
</evidence>
<dbReference type="FunCoup" id="A0A6I8RHI3">
    <property type="interactions" value="12"/>
</dbReference>
<accession>A0A6I8RHI3</accession>
<keyword evidence="10" id="KW-1015">Disulfide bond</keyword>
<evidence type="ECO:0000256" key="26">
    <source>
        <dbReference type="ARBA" id="ARBA00049428"/>
    </source>
</evidence>
<keyword evidence="7 31" id="KW-0378">Hydrolase</keyword>
<evidence type="ECO:0000256" key="10">
    <source>
        <dbReference type="ARBA" id="ARBA00023157"/>
    </source>
</evidence>
<comment type="catalytic activity">
    <reaction evidence="20">
        <text>12-(9Z-octadecenoyloxy)-octadecanoate + H2O = 12-hydroxyoctadecanoate + (9Z)-octadecenoate + H(+)</text>
        <dbReference type="Rhea" id="RHEA:52060"/>
        <dbReference type="ChEBI" id="CHEBI:15377"/>
        <dbReference type="ChEBI" id="CHEBI:15378"/>
        <dbReference type="ChEBI" id="CHEBI:30823"/>
        <dbReference type="ChEBI" id="CHEBI:84201"/>
        <dbReference type="ChEBI" id="CHEBI:136302"/>
    </reaction>
    <physiologicalReaction direction="left-to-right" evidence="20">
        <dbReference type="Rhea" id="RHEA:52061"/>
    </physiologicalReaction>
</comment>
<evidence type="ECO:0000256" key="8">
    <source>
        <dbReference type="ARBA" id="ARBA00022963"/>
    </source>
</evidence>
<dbReference type="PROSITE" id="PS51257">
    <property type="entry name" value="PROKAR_LIPOPROTEIN"/>
    <property type="match status" value="1"/>
</dbReference>
<dbReference type="GO" id="GO:0004771">
    <property type="term" value="F:sterol ester esterase activity"/>
    <property type="evidence" value="ECO:0007669"/>
    <property type="project" value="UniProtKB-EC"/>
</dbReference>
<evidence type="ECO:0000256" key="24">
    <source>
        <dbReference type="ARBA" id="ARBA00049296"/>
    </source>
</evidence>
<keyword evidence="9" id="KW-0443">Lipid metabolism</keyword>
<comment type="catalytic activity">
    <reaction evidence="26">
        <text>12-(9Z-hexadecenoyloxy)-octadecanoate + H2O = 12-hydroxyoctadecanoate + (9Z)-hexadecenoate + H(+)</text>
        <dbReference type="Rhea" id="RHEA:52072"/>
        <dbReference type="ChEBI" id="CHEBI:15377"/>
        <dbReference type="ChEBI" id="CHEBI:15378"/>
        <dbReference type="ChEBI" id="CHEBI:32372"/>
        <dbReference type="ChEBI" id="CHEBI:84201"/>
        <dbReference type="ChEBI" id="CHEBI:136312"/>
    </reaction>
    <physiologicalReaction direction="left-to-right" evidence="26">
        <dbReference type="Rhea" id="RHEA:52073"/>
    </physiologicalReaction>
</comment>
<dbReference type="InterPro" id="IPR002018">
    <property type="entry name" value="CarbesteraseB"/>
</dbReference>
<dbReference type="Pfam" id="PF00135">
    <property type="entry name" value="COesterase"/>
    <property type="match status" value="1"/>
</dbReference>
<dbReference type="PROSITE" id="PS00122">
    <property type="entry name" value="CARBOXYLESTERASE_B_1"/>
    <property type="match status" value="1"/>
</dbReference>
<gene>
    <name evidence="33" type="primary">cel.2</name>
</gene>
<organism evidence="33">
    <name type="scientific">Xenopus tropicalis</name>
    <name type="common">Western clawed frog</name>
    <name type="synonym">Silurana tropicalis</name>
    <dbReference type="NCBI Taxonomy" id="8364"/>
    <lineage>
        <taxon>Eukaryota</taxon>
        <taxon>Metazoa</taxon>
        <taxon>Chordata</taxon>
        <taxon>Craniata</taxon>
        <taxon>Vertebrata</taxon>
        <taxon>Euteleostomi</taxon>
        <taxon>Amphibia</taxon>
        <taxon>Batrachia</taxon>
        <taxon>Anura</taxon>
        <taxon>Pipoidea</taxon>
        <taxon>Pipidae</taxon>
        <taxon>Xenopodinae</taxon>
        <taxon>Xenopus</taxon>
        <taxon>Silurana</taxon>
    </lineage>
</organism>
<comment type="catalytic activity">
    <reaction evidence="13">
        <text>a butanoate ester + H2O = an aliphatic alcohol + butanoate + H(+)</text>
        <dbReference type="Rhea" id="RHEA:47348"/>
        <dbReference type="ChEBI" id="CHEBI:2571"/>
        <dbReference type="ChEBI" id="CHEBI:15377"/>
        <dbReference type="ChEBI" id="CHEBI:15378"/>
        <dbReference type="ChEBI" id="CHEBI:17968"/>
        <dbReference type="ChEBI" id="CHEBI:50477"/>
    </reaction>
    <physiologicalReaction direction="left-to-right" evidence="13">
        <dbReference type="Rhea" id="RHEA:47349"/>
    </physiologicalReaction>
</comment>
<comment type="catalytic activity">
    <reaction evidence="27">
        <text>an acetyl ester + H2O = an aliphatic alcohol + acetate + H(+)</text>
        <dbReference type="Rhea" id="RHEA:12957"/>
        <dbReference type="ChEBI" id="CHEBI:2571"/>
        <dbReference type="ChEBI" id="CHEBI:15377"/>
        <dbReference type="ChEBI" id="CHEBI:15378"/>
        <dbReference type="ChEBI" id="CHEBI:30089"/>
        <dbReference type="ChEBI" id="CHEBI:47622"/>
        <dbReference type="EC" id="3.1.1.6"/>
    </reaction>
    <physiologicalReaction direction="left-to-right" evidence="27">
        <dbReference type="Rhea" id="RHEA:12958"/>
    </physiologicalReaction>
</comment>
<evidence type="ECO:0000256" key="15">
    <source>
        <dbReference type="ARBA" id="ARBA00047427"/>
    </source>
</evidence>
<evidence type="ECO:0000256" key="31">
    <source>
        <dbReference type="RuleBase" id="RU361235"/>
    </source>
</evidence>
<dbReference type="GO" id="GO:0008126">
    <property type="term" value="F:acetylesterase activity"/>
    <property type="evidence" value="ECO:0007669"/>
    <property type="project" value="UniProtKB-EC"/>
</dbReference>
<evidence type="ECO:0000256" key="21">
    <source>
        <dbReference type="ARBA" id="ARBA00048800"/>
    </source>
</evidence>
<evidence type="ECO:0000256" key="19">
    <source>
        <dbReference type="ARBA" id="ARBA00048680"/>
    </source>
</evidence>
<dbReference type="GO" id="GO:0004806">
    <property type="term" value="F:triacylglycerol lipase activity"/>
    <property type="evidence" value="ECO:0007669"/>
    <property type="project" value="UniProtKB-EC"/>
</dbReference>
<dbReference type="CDD" id="cd00312">
    <property type="entry name" value="Esterase_lipase"/>
    <property type="match status" value="1"/>
</dbReference>
<keyword evidence="8" id="KW-0442">Lipid degradation</keyword>
<evidence type="ECO:0000256" key="23">
    <source>
        <dbReference type="ARBA" id="ARBA00049290"/>
    </source>
</evidence>
<reference evidence="33" key="2">
    <citation type="submission" date="2020-05" db="UniProtKB">
        <authorList>
            <consortium name="Ensembl"/>
        </authorList>
    </citation>
    <scope>IDENTIFICATION</scope>
</reference>
<comment type="catalytic activity">
    <reaction evidence="25">
        <text>13-(9Z-hexadecenoyloxy)-octadecanoate + H2O = 13-hydroxy-octadecanoate + (9Z)-hexadecenoate + H(+)</text>
        <dbReference type="Rhea" id="RHEA:52076"/>
        <dbReference type="ChEBI" id="CHEBI:15377"/>
        <dbReference type="ChEBI" id="CHEBI:15378"/>
        <dbReference type="ChEBI" id="CHEBI:32372"/>
        <dbReference type="ChEBI" id="CHEBI:136304"/>
        <dbReference type="ChEBI" id="CHEBI:136315"/>
    </reaction>
    <physiologicalReaction direction="left-to-right" evidence="25">
        <dbReference type="Rhea" id="RHEA:52077"/>
    </physiologicalReaction>
</comment>
<comment type="catalytic activity">
    <reaction evidence="28">
        <text>5-(9Z-hexadecenoyloxy)-octadecanoate + H2O = 5-hydroxy-octadecanoate + (9Z)-hexadecenoate + H(+)</text>
        <dbReference type="Rhea" id="RHEA:52092"/>
        <dbReference type="ChEBI" id="CHEBI:15377"/>
        <dbReference type="ChEBI" id="CHEBI:15378"/>
        <dbReference type="ChEBI" id="CHEBI:32372"/>
        <dbReference type="ChEBI" id="CHEBI:136369"/>
        <dbReference type="ChEBI" id="CHEBI:136370"/>
    </reaction>
    <physiologicalReaction direction="left-to-right" evidence="28">
        <dbReference type="Rhea" id="RHEA:52093"/>
    </physiologicalReaction>
</comment>
<comment type="subcellular location">
    <subcellularLocation>
        <location evidence="2">Secreted</location>
    </subcellularLocation>
</comment>
<evidence type="ECO:0000256" key="25">
    <source>
        <dbReference type="ARBA" id="ARBA00049322"/>
    </source>
</evidence>
<comment type="catalytic activity">
    <reaction evidence="1">
        <text>9-(9Z-hexadecenoyloxy)-octadecanoate + H2O = (9Z)-hexadecenoate + 9-hydroxy-octadecanoate + H(+)</text>
        <dbReference type="Rhea" id="RHEA:52068"/>
        <dbReference type="ChEBI" id="CHEBI:15377"/>
        <dbReference type="ChEBI" id="CHEBI:15378"/>
        <dbReference type="ChEBI" id="CHEBI:32372"/>
        <dbReference type="ChEBI" id="CHEBI:136286"/>
        <dbReference type="ChEBI" id="CHEBI:136309"/>
    </reaction>
    <physiologicalReaction direction="left-to-right" evidence="1">
        <dbReference type="Rhea" id="RHEA:52069"/>
    </physiologicalReaction>
</comment>
<evidence type="ECO:0000313" key="33">
    <source>
        <dbReference type="Ensembl" id="ENSXETP00000080297"/>
    </source>
</evidence>
<dbReference type="AlphaFoldDB" id="A0A6I8RHI3"/>
<dbReference type="Gene3D" id="3.40.50.1820">
    <property type="entry name" value="alpha/beta hydrolase"/>
    <property type="match status" value="1"/>
</dbReference>
<dbReference type="Bgee" id="ENSXETG00000006265">
    <property type="expression patterns" value="Expressed in neurula embryo and 12 other cell types or tissues"/>
</dbReference>
<proteinExistence type="inferred from homology"/>
<comment type="catalytic activity">
    <reaction evidence="18">
        <text>1,2,3-tri-(9Z-octadecenoyl)-glycerol + H2O = di-(9Z)-octadecenoylglycerol + (9Z)-octadecenoate + H(+)</text>
        <dbReference type="Rhea" id="RHEA:38575"/>
        <dbReference type="ChEBI" id="CHEBI:15377"/>
        <dbReference type="ChEBI" id="CHEBI:15378"/>
        <dbReference type="ChEBI" id="CHEBI:30823"/>
        <dbReference type="ChEBI" id="CHEBI:53753"/>
        <dbReference type="ChEBI" id="CHEBI:75945"/>
    </reaction>
    <physiologicalReaction direction="left-to-right" evidence="18">
        <dbReference type="Rhea" id="RHEA:38576"/>
    </physiologicalReaction>
</comment>
<evidence type="ECO:0000256" key="20">
    <source>
        <dbReference type="ARBA" id="ARBA00048701"/>
    </source>
</evidence>
<evidence type="ECO:0000256" key="1">
    <source>
        <dbReference type="ARBA" id="ARBA00000923"/>
    </source>
</evidence>
<comment type="subunit">
    <text evidence="30">Interacts with CLC.</text>
</comment>
<evidence type="ECO:0000256" key="2">
    <source>
        <dbReference type="ARBA" id="ARBA00004613"/>
    </source>
</evidence>
<keyword evidence="5" id="KW-0964">Secreted</keyword>
<dbReference type="GO" id="GO:0016042">
    <property type="term" value="P:lipid catabolic process"/>
    <property type="evidence" value="ECO:0007669"/>
    <property type="project" value="UniProtKB-KW"/>
</dbReference>
<evidence type="ECO:0000256" key="16">
    <source>
        <dbReference type="ARBA" id="ARBA00047653"/>
    </source>
</evidence>
<evidence type="ECO:0000256" key="11">
    <source>
        <dbReference type="ARBA" id="ARBA00023180"/>
    </source>
</evidence>
<comment type="catalytic activity">
    <reaction evidence="14">
        <text>12-hexadecanoyloxy-octadecanoate + H2O = 12-hydroxyoctadecanoate + hexadecanoate + H(+)</text>
        <dbReference type="Rhea" id="RHEA:52056"/>
        <dbReference type="ChEBI" id="CHEBI:7896"/>
        <dbReference type="ChEBI" id="CHEBI:15377"/>
        <dbReference type="ChEBI" id="CHEBI:15378"/>
        <dbReference type="ChEBI" id="CHEBI:83677"/>
        <dbReference type="ChEBI" id="CHEBI:84201"/>
    </reaction>
    <physiologicalReaction direction="left-to-right" evidence="14">
        <dbReference type="Rhea" id="RHEA:52057"/>
    </physiologicalReaction>
</comment>
<sequence>MYIYTHRCNCASHILEILRLEAMALWATLTLAMACLVVAHAKTLGVVHTEGGFVEGTNKKIGVVFPDYIDIFKGIPFAAPPKPFEKAEKHPGWSGTLQAKDYKPRCLQATITQDNVFGSLDCLYLNVWVPQTRSQVSTNLPVMVWIFGGGFLLGSGQGANFLSNYLYDGEEVAMRGKVIVVTFNYRVGPLGFLSTGDSNAPGNYGLWDQHMAIAWVKRNIAAFGGDPNNITLFGESAGGASVSLQTLTPYNVGLIKRAISQSGVGLCPWAIQRDPLTWAKSLASKLGCPVNNTKELADCLRNTDPGALTIAYQLQLFNLEYPLVHYLAYSPVIDGDFIPDEPRNLFSNAAGVDYIAGVNNMDGHLFAGVDLPAINQPLHKISTEQVQKVVRGLTLAKGVPALDIAYDLYTAGWGTNPSQEDMKRTVVEVETDYIFLVATQEALALHYQNAKGAKTYSYMFSHPSRMPVYPSWMGADHAEDLQFMFGKPFSTPLAYRPRDRDVAQYMIAYWTNFAATGDPSKGESSIPTPWLAYSTENGQYLEINHKINYQSMKQSLRSPYVRFWAQTFINLPNA</sequence>
<comment type="catalytic activity">
    <reaction evidence="16">
        <text>cholesteryl (9Z-octadecenoate) + H2O = cholesterol + (9Z)-octadecenoate + H(+)</text>
        <dbReference type="Rhea" id="RHEA:33875"/>
        <dbReference type="ChEBI" id="CHEBI:15377"/>
        <dbReference type="ChEBI" id="CHEBI:15378"/>
        <dbReference type="ChEBI" id="CHEBI:16113"/>
        <dbReference type="ChEBI" id="CHEBI:30823"/>
        <dbReference type="ChEBI" id="CHEBI:46898"/>
    </reaction>
    <physiologicalReaction direction="left-to-right" evidence="16">
        <dbReference type="Rhea" id="RHEA:33876"/>
    </physiologicalReaction>
</comment>
<dbReference type="GO" id="GO:0005576">
    <property type="term" value="C:extracellular region"/>
    <property type="evidence" value="ECO:0007669"/>
    <property type="project" value="UniProtKB-SubCell"/>
</dbReference>
<evidence type="ECO:0000256" key="3">
    <source>
        <dbReference type="ARBA" id="ARBA00005964"/>
    </source>
</evidence>
<evidence type="ECO:0000256" key="28">
    <source>
        <dbReference type="ARBA" id="ARBA00052473"/>
    </source>
</evidence>
<dbReference type="InterPro" id="IPR051093">
    <property type="entry name" value="Neuroligin/BSAL"/>
</dbReference>
<dbReference type="EC" id="3.1.1.-" evidence="31"/>